<dbReference type="Gene3D" id="2.30.110.10">
    <property type="entry name" value="Electron Transport, Fmn-binding Protein, Chain A"/>
    <property type="match status" value="1"/>
</dbReference>
<protein>
    <submittedName>
        <fullName evidence="2">Pyridoxamine 5'-phosphate oxidase family protein</fullName>
    </submittedName>
</protein>
<dbReference type="SUPFAM" id="SSF50475">
    <property type="entry name" value="FMN-binding split barrel"/>
    <property type="match status" value="1"/>
</dbReference>
<feature type="domain" description="Pyridoxamine 5'-phosphate oxidase N-terminal" evidence="1">
    <location>
        <begin position="34"/>
        <end position="142"/>
    </location>
</feature>
<dbReference type="AlphaFoldDB" id="A0A969TUX1"/>
<reference evidence="2 3" key="1">
    <citation type="submission" date="2020-03" db="EMBL/GenBank/DDBJ databases">
        <title>Assessment of the enzymatic potential of alkaline-tolerant lipase obtained from Bacillus luteus H11 (technogenic soil) for the bioremediation of saline soils contaminated with petroleum substances.</title>
        <authorList>
            <person name="Kalwasinska A."/>
        </authorList>
    </citation>
    <scope>NUCLEOTIDE SEQUENCE [LARGE SCALE GENOMIC DNA]</scope>
    <source>
        <strain evidence="2 3">H11</strain>
    </source>
</reference>
<organism evidence="2 3">
    <name type="scientific">Alkalicoccus luteus</name>
    <dbReference type="NCBI Taxonomy" id="1237094"/>
    <lineage>
        <taxon>Bacteria</taxon>
        <taxon>Bacillati</taxon>
        <taxon>Bacillota</taxon>
        <taxon>Bacilli</taxon>
        <taxon>Bacillales</taxon>
        <taxon>Bacillaceae</taxon>
        <taxon>Alkalicoccus</taxon>
    </lineage>
</organism>
<evidence type="ECO:0000259" key="1">
    <source>
        <dbReference type="Pfam" id="PF01243"/>
    </source>
</evidence>
<dbReference type="Pfam" id="PF01243">
    <property type="entry name" value="PNPOx_N"/>
    <property type="match status" value="1"/>
</dbReference>
<proteinExistence type="predicted"/>
<sequence>MTDWKDMIASEAALREKLGAPSELAVKKEIQLIDHHAASFIARSPFLVMATADASGSCQASPRGDQPGFVRVLDDQRLVIPERPGNKRFDSLLNLIENPRIGLEFFIPGMGETLRVNGTAVLTEEEDLLASMAMKEKKPWLAIGVTVESCFVHCAKALRRSELWKPDTWPPVESLPRAAEMIKAHAASEQSAAELEERLQTGYRERLY</sequence>
<dbReference type="PANTHER" id="PTHR42815">
    <property type="entry name" value="FAD-BINDING, PUTATIVE (AFU_ORTHOLOGUE AFUA_6G07600)-RELATED"/>
    <property type="match status" value="1"/>
</dbReference>
<dbReference type="InterPro" id="IPR012349">
    <property type="entry name" value="Split_barrel_FMN-bd"/>
</dbReference>
<evidence type="ECO:0000313" key="2">
    <source>
        <dbReference type="EMBL" id="NJP37780.1"/>
    </source>
</evidence>
<gene>
    <name evidence="2" type="ORF">HCN83_09300</name>
</gene>
<dbReference type="InterPro" id="IPR011576">
    <property type="entry name" value="Pyridox_Oxase_N"/>
</dbReference>
<dbReference type="Proteomes" id="UP000752012">
    <property type="component" value="Unassembled WGS sequence"/>
</dbReference>
<name>A0A969TUX1_9BACI</name>
<dbReference type="InterPro" id="IPR024029">
    <property type="entry name" value="Pyridox_Oxase_FMN-dep"/>
</dbReference>
<dbReference type="NCBIfam" id="TIGR04025">
    <property type="entry name" value="PPOX_FMN_DR2398"/>
    <property type="match status" value="1"/>
</dbReference>
<dbReference type="RefSeq" id="WP_168006619.1">
    <property type="nucleotide sequence ID" value="NZ_JAATHJ010000011.1"/>
</dbReference>
<evidence type="ECO:0000313" key="3">
    <source>
        <dbReference type="Proteomes" id="UP000752012"/>
    </source>
</evidence>
<dbReference type="PANTHER" id="PTHR42815:SF2">
    <property type="entry name" value="FAD-BINDING, PUTATIVE (AFU_ORTHOLOGUE AFUA_6G07600)-RELATED"/>
    <property type="match status" value="1"/>
</dbReference>
<dbReference type="EMBL" id="JAATHJ010000011">
    <property type="protein sequence ID" value="NJP37780.1"/>
    <property type="molecule type" value="Genomic_DNA"/>
</dbReference>
<comment type="caution">
    <text evidence="2">The sequence shown here is derived from an EMBL/GenBank/DDBJ whole genome shotgun (WGS) entry which is preliminary data.</text>
</comment>
<accession>A0A969TUX1</accession>
<keyword evidence="3" id="KW-1185">Reference proteome</keyword>